<dbReference type="GO" id="GO:0000160">
    <property type="term" value="P:phosphorelay signal transduction system"/>
    <property type="evidence" value="ECO:0007669"/>
    <property type="project" value="InterPro"/>
</dbReference>
<protein>
    <submittedName>
        <fullName evidence="3">Response regulator</fullName>
    </submittedName>
</protein>
<keyword evidence="4" id="KW-1185">Reference proteome</keyword>
<sequence length="123" mass="13615">MSIDPIKILLVEEEQGDRAPLGTLLAQIVRTIPFIITHTQTLPFALEQLQTNSFDILLLDLALLGSERLVAFEQFNAQANFVPIILLSGLDDANLALEAVCQGAQDYLVKSQLDSRLLVRSIR</sequence>
<dbReference type="SUPFAM" id="SSF52172">
    <property type="entry name" value="CheY-like"/>
    <property type="match status" value="1"/>
</dbReference>
<comment type="caution">
    <text evidence="3">The sequence shown here is derived from an EMBL/GenBank/DDBJ whole genome shotgun (WGS) entry which is preliminary data.</text>
</comment>
<accession>A0A8J7IVF7</accession>
<proteinExistence type="predicted"/>
<evidence type="ECO:0000313" key="3">
    <source>
        <dbReference type="EMBL" id="MBE9118247.1"/>
    </source>
</evidence>
<dbReference type="Proteomes" id="UP000654482">
    <property type="component" value="Unassembled WGS sequence"/>
</dbReference>
<dbReference type="SMART" id="SM00448">
    <property type="entry name" value="REC"/>
    <property type="match status" value="1"/>
</dbReference>
<dbReference type="Pfam" id="PF00072">
    <property type="entry name" value="Response_reg"/>
    <property type="match status" value="1"/>
</dbReference>
<dbReference type="PANTHER" id="PTHR45566:SF2">
    <property type="entry name" value="NARL SUBFAMILY"/>
    <property type="match status" value="1"/>
</dbReference>
<dbReference type="CDD" id="cd00156">
    <property type="entry name" value="REC"/>
    <property type="match status" value="1"/>
</dbReference>
<dbReference type="PANTHER" id="PTHR45566">
    <property type="entry name" value="HTH-TYPE TRANSCRIPTIONAL REGULATOR YHJB-RELATED"/>
    <property type="match status" value="1"/>
</dbReference>
<evidence type="ECO:0000313" key="4">
    <source>
        <dbReference type="Proteomes" id="UP000654482"/>
    </source>
</evidence>
<feature type="domain" description="Response regulatory" evidence="2">
    <location>
        <begin position="7"/>
        <end position="123"/>
    </location>
</feature>
<feature type="modified residue" description="4-aspartylphosphate" evidence="1">
    <location>
        <position position="60"/>
    </location>
</feature>
<evidence type="ECO:0000256" key="1">
    <source>
        <dbReference type="PROSITE-ProRule" id="PRU00169"/>
    </source>
</evidence>
<dbReference type="Gene3D" id="3.40.50.2300">
    <property type="match status" value="1"/>
</dbReference>
<dbReference type="RefSeq" id="WP_194031333.1">
    <property type="nucleotide sequence ID" value="NZ_JADEWZ010000041.1"/>
</dbReference>
<keyword evidence="1" id="KW-0597">Phosphoprotein</keyword>
<dbReference type="InterPro" id="IPR001789">
    <property type="entry name" value="Sig_transdc_resp-reg_receiver"/>
</dbReference>
<name>A0A8J7IVF7_9CYAN</name>
<reference evidence="3" key="1">
    <citation type="submission" date="2020-10" db="EMBL/GenBank/DDBJ databases">
        <authorList>
            <person name="Castelo-Branco R."/>
            <person name="Eusebio N."/>
            <person name="Adriana R."/>
            <person name="Vieira A."/>
            <person name="Brugerolle De Fraissinette N."/>
            <person name="Rezende De Castro R."/>
            <person name="Schneider M.P."/>
            <person name="Vasconcelos V."/>
            <person name="Leao P.N."/>
        </authorList>
    </citation>
    <scope>NUCLEOTIDE SEQUENCE</scope>
    <source>
        <strain evidence="3">LEGE 07157</strain>
    </source>
</reference>
<dbReference type="InterPro" id="IPR051015">
    <property type="entry name" value="EvgA-like"/>
</dbReference>
<dbReference type="InterPro" id="IPR011006">
    <property type="entry name" value="CheY-like_superfamily"/>
</dbReference>
<gene>
    <name evidence="3" type="ORF">IQ249_20350</name>
</gene>
<organism evidence="3 4">
    <name type="scientific">Lusitaniella coriacea LEGE 07157</name>
    <dbReference type="NCBI Taxonomy" id="945747"/>
    <lineage>
        <taxon>Bacteria</taxon>
        <taxon>Bacillati</taxon>
        <taxon>Cyanobacteriota</taxon>
        <taxon>Cyanophyceae</taxon>
        <taxon>Spirulinales</taxon>
        <taxon>Lusitaniellaceae</taxon>
        <taxon>Lusitaniella</taxon>
    </lineage>
</organism>
<dbReference type="EMBL" id="JADEWZ010000041">
    <property type="protein sequence ID" value="MBE9118247.1"/>
    <property type="molecule type" value="Genomic_DNA"/>
</dbReference>
<dbReference type="PROSITE" id="PS50110">
    <property type="entry name" value="RESPONSE_REGULATORY"/>
    <property type="match status" value="1"/>
</dbReference>
<dbReference type="AlphaFoldDB" id="A0A8J7IVF7"/>
<evidence type="ECO:0000259" key="2">
    <source>
        <dbReference type="PROSITE" id="PS50110"/>
    </source>
</evidence>